<dbReference type="GO" id="GO:0032153">
    <property type="term" value="C:cell division site"/>
    <property type="evidence" value="ECO:0007669"/>
    <property type="project" value="TreeGrafter"/>
</dbReference>
<dbReference type="EMBL" id="QFPW01000001">
    <property type="protein sequence ID" value="PZQ52354.1"/>
    <property type="molecule type" value="Genomic_DNA"/>
</dbReference>
<dbReference type="PANTHER" id="PTHR47755:SF1">
    <property type="entry name" value="CELL DIVISION PROTEIN FTSX"/>
    <property type="match status" value="1"/>
</dbReference>
<dbReference type="AlphaFoldDB" id="A0A2W5NH05"/>
<keyword evidence="2" id="KW-0131">Cell cycle</keyword>
<dbReference type="GO" id="GO:0016020">
    <property type="term" value="C:membrane"/>
    <property type="evidence" value="ECO:0007669"/>
    <property type="project" value="InterPro"/>
</dbReference>
<reference evidence="2 3" key="1">
    <citation type="submission" date="2017-08" db="EMBL/GenBank/DDBJ databases">
        <title>Infants hospitalized years apart are colonized by the same room-sourced microbial strains.</title>
        <authorList>
            <person name="Brooks B."/>
            <person name="Olm M.R."/>
            <person name="Firek B.A."/>
            <person name="Baker R."/>
            <person name="Thomas B.C."/>
            <person name="Morowitz M.J."/>
            <person name="Banfield J.F."/>
        </authorList>
    </citation>
    <scope>NUCLEOTIDE SEQUENCE [LARGE SCALE GENOMIC DNA]</scope>
    <source>
        <strain evidence="2">S2_005_002_R2_34</strain>
    </source>
</reference>
<gene>
    <name evidence="2" type="ORF">DI556_01470</name>
</gene>
<evidence type="ECO:0000313" key="3">
    <source>
        <dbReference type="Proteomes" id="UP000249185"/>
    </source>
</evidence>
<feature type="transmembrane region" description="Helical" evidence="1">
    <location>
        <begin position="172"/>
        <end position="193"/>
    </location>
</feature>
<keyword evidence="1" id="KW-0472">Membrane</keyword>
<evidence type="ECO:0000256" key="1">
    <source>
        <dbReference type="SAM" id="Phobius"/>
    </source>
</evidence>
<accession>A0A2W5NH05</accession>
<feature type="transmembrane region" description="Helical" evidence="1">
    <location>
        <begin position="21"/>
        <end position="49"/>
    </location>
</feature>
<protein>
    <submittedName>
        <fullName evidence="2">Cell division protein FtsX</fullName>
    </submittedName>
</protein>
<keyword evidence="1" id="KW-0812">Transmembrane</keyword>
<feature type="transmembrane region" description="Helical" evidence="1">
    <location>
        <begin position="225"/>
        <end position="247"/>
    </location>
</feature>
<proteinExistence type="predicted"/>
<keyword evidence="2" id="KW-0132">Cell division</keyword>
<feature type="transmembrane region" description="Helical" evidence="1">
    <location>
        <begin position="267"/>
        <end position="285"/>
    </location>
</feature>
<dbReference type="InterPro" id="IPR004513">
    <property type="entry name" value="FtsX"/>
</dbReference>
<dbReference type="Proteomes" id="UP000249185">
    <property type="component" value="Unassembled WGS sequence"/>
</dbReference>
<dbReference type="PANTHER" id="PTHR47755">
    <property type="entry name" value="CELL DIVISION PROTEIN FTSX"/>
    <property type="match status" value="1"/>
</dbReference>
<organism evidence="2 3">
    <name type="scientific">Rhodovulum sulfidophilum</name>
    <name type="common">Rhodobacter sulfidophilus</name>
    <dbReference type="NCBI Taxonomy" id="35806"/>
    <lineage>
        <taxon>Bacteria</taxon>
        <taxon>Pseudomonadati</taxon>
        <taxon>Pseudomonadota</taxon>
        <taxon>Alphaproteobacteria</taxon>
        <taxon>Rhodobacterales</taxon>
        <taxon>Paracoccaceae</taxon>
        <taxon>Rhodovulum</taxon>
    </lineage>
</organism>
<name>A0A2W5NH05_RHOSU</name>
<keyword evidence="1" id="KW-1133">Transmembrane helix</keyword>
<sequence>MSALGRFLRGDPFADRVVPRGARAAVSVGFLAAVMAFFAVLALALALAAGRLADSWAGELARDATLQIFAPQDEVEAQARAALNVLRTTPGIVAVRVVTLEEQKALLEPWLGPGFAVETLPLPLMIEVTTDRTELNAESLALRLSGEAPGAVFDDHAAWRQPLVTTARRLRIFALVCLGLTAVALGAVIGLAARAAVSANGQVIQTLRLIGARDGYISDAFTRRLTLRALTGAVIGGGLGLGLLAALPQADEQGFFLVGLGLHGWHWALPVLVPIIAGLVAFLVTRWSTRASLRRWS</sequence>
<evidence type="ECO:0000313" key="2">
    <source>
        <dbReference type="EMBL" id="PZQ52354.1"/>
    </source>
</evidence>
<comment type="caution">
    <text evidence="2">The sequence shown here is derived from an EMBL/GenBank/DDBJ whole genome shotgun (WGS) entry which is preliminary data.</text>
</comment>
<dbReference type="GO" id="GO:0051301">
    <property type="term" value="P:cell division"/>
    <property type="evidence" value="ECO:0007669"/>
    <property type="project" value="UniProtKB-KW"/>
</dbReference>